<evidence type="ECO:0000313" key="2">
    <source>
        <dbReference type="Proteomes" id="UP001293254"/>
    </source>
</evidence>
<evidence type="ECO:0000313" key="1">
    <source>
        <dbReference type="EMBL" id="KAK4435594.1"/>
    </source>
</evidence>
<comment type="caution">
    <text evidence="1">The sequence shown here is derived from an EMBL/GenBank/DDBJ whole genome shotgun (WGS) entry which is preliminary data.</text>
</comment>
<sequence>MRGNVRLIHTSVISLFHTFWRRVNGIQVERFEDEKDCDGAVSTAENVIGTSDNGLGSCGGGTVMVEIEVEYVGDGEEDIFIGSEWGRGDKIGGREASLYHGTAGLSVSSLGAKGRMGEDLGSHQSRKYEARNRRRGLVMLRPTRIRRDEPQNCPPLSSSTSLNIPSWFPMETAMLRDIRPRDRPCICTEKST</sequence>
<accession>A0AAE1YSS1</accession>
<organism evidence="1 2">
    <name type="scientific">Sesamum alatum</name>
    <dbReference type="NCBI Taxonomy" id="300844"/>
    <lineage>
        <taxon>Eukaryota</taxon>
        <taxon>Viridiplantae</taxon>
        <taxon>Streptophyta</taxon>
        <taxon>Embryophyta</taxon>
        <taxon>Tracheophyta</taxon>
        <taxon>Spermatophyta</taxon>
        <taxon>Magnoliopsida</taxon>
        <taxon>eudicotyledons</taxon>
        <taxon>Gunneridae</taxon>
        <taxon>Pentapetalae</taxon>
        <taxon>asterids</taxon>
        <taxon>lamiids</taxon>
        <taxon>Lamiales</taxon>
        <taxon>Pedaliaceae</taxon>
        <taxon>Sesamum</taxon>
    </lineage>
</organism>
<keyword evidence="2" id="KW-1185">Reference proteome</keyword>
<reference evidence="1" key="1">
    <citation type="submission" date="2020-06" db="EMBL/GenBank/DDBJ databases">
        <authorList>
            <person name="Li T."/>
            <person name="Hu X."/>
            <person name="Zhang T."/>
            <person name="Song X."/>
            <person name="Zhang H."/>
            <person name="Dai N."/>
            <person name="Sheng W."/>
            <person name="Hou X."/>
            <person name="Wei L."/>
        </authorList>
    </citation>
    <scope>NUCLEOTIDE SEQUENCE</scope>
    <source>
        <strain evidence="1">3651</strain>
        <tissue evidence="1">Leaf</tissue>
    </source>
</reference>
<dbReference type="Proteomes" id="UP001293254">
    <property type="component" value="Unassembled WGS sequence"/>
</dbReference>
<dbReference type="AlphaFoldDB" id="A0AAE1YSS1"/>
<reference evidence="1" key="2">
    <citation type="journal article" date="2024" name="Plant">
        <title>Genomic evolution and insights into agronomic trait innovations of Sesamum species.</title>
        <authorList>
            <person name="Miao H."/>
            <person name="Wang L."/>
            <person name="Qu L."/>
            <person name="Liu H."/>
            <person name="Sun Y."/>
            <person name="Le M."/>
            <person name="Wang Q."/>
            <person name="Wei S."/>
            <person name="Zheng Y."/>
            <person name="Lin W."/>
            <person name="Duan Y."/>
            <person name="Cao H."/>
            <person name="Xiong S."/>
            <person name="Wang X."/>
            <person name="Wei L."/>
            <person name="Li C."/>
            <person name="Ma Q."/>
            <person name="Ju M."/>
            <person name="Zhao R."/>
            <person name="Li G."/>
            <person name="Mu C."/>
            <person name="Tian Q."/>
            <person name="Mei H."/>
            <person name="Zhang T."/>
            <person name="Gao T."/>
            <person name="Zhang H."/>
        </authorList>
    </citation>
    <scope>NUCLEOTIDE SEQUENCE</scope>
    <source>
        <strain evidence="1">3651</strain>
    </source>
</reference>
<proteinExistence type="predicted"/>
<gene>
    <name evidence="1" type="ORF">Salat_0722900</name>
</gene>
<dbReference type="EMBL" id="JACGWO010000002">
    <property type="protein sequence ID" value="KAK4435594.1"/>
    <property type="molecule type" value="Genomic_DNA"/>
</dbReference>
<protein>
    <submittedName>
        <fullName evidence="1">Uncharacterized protein</fullName>
    </submittedName>
</protein>
<name>A0AAE1YSS1_9LAMI</name>